<evidence type="ECO:0000313" key="2">
    <source>
        <dbReference type="Proteomes" id="UP000824881"/>
    </source>
</evidence>
<dbReference type="Proteomes" id="UP000824881">
    <property type="component" value="Unassembled WGS sequence"/>
</dbReference>
<dbReference type="EMBL" id="WQMT02000008">
    <property type="protein sequence ID" value="KAG9220119.1"/>
    <property type="molecule type" value="Genomic_DNA"/>
</dbReference>
<accession>A0ACB7IRI1</accession>
<keyword evidence="2" id="KW-1185">Reference proteome</keyword>
<reference evidence="1 2" key="1">
    <citation type="journal article" date="2021" name="Appl. Environ. Microbiol.">
        <title>Genetic linkage and physical mapping for an oyster mushroom Pleurotus cornucopiae and QTL analysis for the trait cap color.</title>
        <authorList>
            <person name="Zhang Y."/>
            <person name="Gao W."/>
            <person name="Sonnenberg A."/>
            <person name="Chen Q."/>
            <person name="Zhang J."/>
            <person name="Huang C."/>
        </authorList>
    </citation>
    <scope>NUCLEOTIDE SEQUENCE [LARGE SCALE GENOMIC DNA]</scope>
    <source>
        <strain evidence="1">CCMSSC00406</strain>
    </source>
</reference>
<comment type="caution">
    <text evidence="1">The sequence shown here is derived from an EMBL/GenBank/DDBJ whole genome shotgun (WGS) entry which is preliminary data.</text>
</comment>
<evidence type="ECO:0000313" key="1">
    <source>
        <dbReference type="EMBL" id="KAG9220119.1"/>
    </source>
</evidence>
<protein>
    <submittedName>
        <fullName evidence="1">Uncharacterized protein</fullName>
    </submittedName>
</protein>
<sequence>MSTSEDNPLTSLRISPAALADYEEIKPRPPHKGPPFALIRTSEHPDLPLRIHNYTDRATRYHIGDPLVQAARALITERTTGNIVSRSFSKFFNFHERLAYKPTGDEYTSVVEEKVDGSIISMFWYAGQWRMASKAQFSGPHVSAAEEVLRDLYPGATSLLDKEKTYVFELVYPRMPLVIKYTENKLVLLSITGKDGSEPPWDFDWSIFPFPRPRVQRVEHGTTLNMKELKALNLANEEGFIVKYYRTKDDRRPQRIKVKFDAYLDICAFDRYSPRVIVDDYIRARAAIPSLDWSNVVKPKLEAVRLANAESRAGVADDFGGEAWLAALAALDARVYKLFEEKERELLQARETLRKAGYDIPGPRSGKERAAFVVKIKQNADSTVQKALFAWDVGAGDKKVIESFLKAVVLPEDLKSGEAVRVEAVSRAGTFILRK</sequence>
<organism evidence="1 2">
    <name type="scientific">Pleurotus cornucopiae</name>
    <name type="common">Cornucopia mushroom</name>
    <dbReference type="NCBI Taxonomy" id="5321"/>
    <lineage>
        <taxon>Eukaryota</taxon>
        <taxon>Fungi</taxon>
        <taxon>Dikarya</taxon>
        <taxon>Basidiomycota</taxon>
        <taxon>Agaricomycotina</taxon>
        <taxon>Agaricomycetes</taxon>
        <taxon>Agaricomycetidae</taxon>
        <taxon>Agaricales</taxon>
        <taxon>Pleurotineae</taxon>
        <taxon>Pleurotaceae</taxon>
        <taxon>Pleurotus</taxon>
    </lineage>
</organism>
<proteinExistence type="predicted"/>
<gene>
    <name evidence="1" type="ORF">CCMSSC00406_0007186</name>
</gene>
<name>A0ACB7IRI1_PLECO</name>